<dbReference type="SUPFAM" id="SSF56519">
    <property type="entry name" value="Penicillin binding protein dimerisation domain"/>
    <property type="match status" value="1"/>
</dbReference>
<evidence type="ECO:0000259" key="2">
    <source>
        <dbReference type="Pfam" id="PF00905"/>
    </source>
</evidence>
<dbReference type="InterPro" id="IPR001460">
    <property type="entry name" value="PCN-bd_Tpept"/>
</dbReference>
<dbReference type="Gene3D" id="3.90.1310.10">
    <property type="entry name" value="Penicillin-binding protein 2a (Domain 2)"/>
    <property type="match status" value="1"/>
</dbReference>
<reference evidence="3" key="1">
    <citation type="journal article" date="2021" name="PeerJ">
        <title>Extensive microbial diversity within the chicken gut microbiome revealed by metagenomics and culture.</title>
        <authorList>
            <person name="Gilroy R."/>
            <person name="Ravi A."/>
            <person name="Getino M."/>
            <person name="Pursley I."/>
            <person name="Horton D.L."/>
            <person name="Alikhan N.F."/>
            <person name="Baker D."/>
            <person name="Gharbi K."/>
            <person name="Hall N."/>
            <person name="Watson M."/>
            <person name="Adriaenssens E.M."/>
            <person name="Foster-Nyarko E."/>
            <person name="Jarju S."/>
            <person name="Secka A."/>
            <person name="Antonio M."/>
            <person name="Oren A."/>
            <person name="Chaudhuri R.R."/>
            <person name="La Ragione R."/>
            <person name="Hildebrand F."/>
            <person name="Pallen M.J."/>
        </authorList>
    </citation>
    <scope>NUCLEOTIDE SEQUENCE</scope>
    <source>
        <strain evidence="3">ChiHjej9B8-13557</strain>
    </source>
</reference>
<dbReference type="GO" id="GO:0005886">
    <property type="term" value="C:plasma membrane"/>
    <property type="evidence" value="ECO:0007669"/>
    <property type="project" value="TreeGrafter"/>
</dbReference>
<feature type="region of interest" description="Disordered" evidence="1">
    <location>
        <begin position="456"/>
        <end position="479"/>
    </location>
</feature>
<protein>
    <submittedName>
        <fullName evidence="3">Penicillin-binding protein 2</fullName>
    </submittedName>
</protein>
<dbReference type="PANTHER" id="PTHR30627">
    <property type="entry name" value="PEPTIDOGLYCAN D,D-TRANSPEPTIDASE"/>
    <property type="match status" value="1"/>
</dbReference>
<dbReference type="Pfam" id="PF00905">
    <property type="entry name" value="Transpeptidase"/>
    <property type="match status" value="1"/>
</dbReference>
<dbReference type="SUPFAM" id="SSF56601">
    <property type="entry name" value="beta-lactamase/transpeptidase-like"/>
    <property type="match status" value="1"/>
</dbReference>
<sequence>MLWRRVTAVYAALVGLFALGVCRLYLAAGNTAYAARAAGQSAVTIEMPARRGNFYDCGGQLLTGLSERWQALCLPGEDSYVRLYDAASPEGQAELYRRRNAASPFLLTVERKAAGLYAWPTARRYCAAPLCQHLIGYLDGEGRGAAGLEAALDGVLAGSGGHDTVTCAVTGRGTLVEGTEPAYTAAPFDGAGVQLTISRAVQRAAEGVAAETMTSGCILVLDVETAEVRASVSLPGYDPEKVADSLDAAGSPLVDRTLAAYAAGSVFKPVVAAAALEAGLDGLWVDCPGYTEVDGQVFRCASGTAHGQVDLAAALEKSCNGYFIRLGQVVGAERLLAAARALGFGQRTAVAGALHGAAGALPKEDTLAQAGQLANFSFGQGELLVTPLQVAGMMNAIAAGGVWRAPSFVLGTVDEASGAVLETAARPAARRAVSEQTAARLQALLAGVVSGEGATGRQAAPVHGSAAGKSGTAQTGQFTPDGQEKMNLWFAGFCPADDPQYTVVVMQDGQTAPAYSSAAIFGQVCEALWLLEQ</sequence>
<organism evidence="3 4">
    <name type="scientific">Candidatus Faecalibacterium faecipullorum</name>
    <dbReference type="NCBI Taxonomy" id="2838578"/>
    <lineage>
        <taxon>Bacteria</taxon>
        <taxon>Bacillati</taxon>
        <taxon>Bacillota</taxon>
        <taxon>Clostridia</taxon>
        <taxon>Eubacteriales</taxon>
        <taxon>Oscillospiraceae</taxon>
        <taxon>Faecalibacterium</taxon>
    </lineage>
</organism>
<gene>
    <name evidence="3" type="ORF">H9771_07880</name>
</gene>
<accession>A0A9D2MG41</accession>
<evidence type="ECO:0000313" key="4">
    <source>
        <dbReference type="Proteomes" id="UP000824211"/>
    </source>
</evidence>
<dbReference type="InterPro" id="IPR036138">
    <property type="entry name" value="PBP_dimer_sf"/>
</dbReference>
<dbReference type="GO" id="GO:0071555">
    <property type="term" value="P:cell wall organization"/>
    <property type="evidence" value="ECO:0007669"/>
    <property type="project" value="TreeGrafter"/>
</dbReference>
<evidence type="ECO:0000256" key="1">
    <source>
        <dbReference type="SAM" id="MobiDB-lite"/>
    </source>
</evidence>
<dbReference type="Proteomes" id="UP000824211">
    <property type="component" value="Unassembled WGS sequence"/>
</dbReference>
<dbReference type="AlphaFoldDB" id="A0A9D2MG41"/>
<evidence type="ECO:0000313" key="3">
    <source>
        <dbReference type="EMBL" id="HJB59554.1"/>
    </source>
</evidence>
<reference evidence="3" key="2">
    <citation type="submission" date="2021-04" db="EMBL/GenBank/DDBJ databases">
        <authorList>
            <person name="Gilroy R."/>
        </authorList>
    </citation>
    <scope>NUCLEOTIDE SEQUENCE</scope>
    <source>
        <strain evidence="3">ChiHjej9B8-13557</strain>
    </source>
</reference>
<feature type="domain" description="Penicillin-binding protein transpeptidase" evidence="2">
    <location>
        <begin position="216"/>
        <end position="524"/>
    </location>
</feature>
<comment type="caution">
    <text evidence="3">The sequence shown here is derived from an EMBL/GenBank/DDBJ whole genome shotgun (WGS) entry which is preliminary data.</text>
</comment>
<dbReference type="InterPro" id="IPR012338">
    <property type="entry name" value="Beta-lactam/transpept-like"/>
</dbReference>
<proteinExistence type="predicted"/>
<dbReference type="Gene3D" id="3.40.710.10">
    <property type="entry name" value="DD-peptidase/beta-lactamase superfamily"/>
    <property type="match status" value="1"/>
</dbReference>
<name>A0A9D2MG41_9FIRM</name>
<dbReference type="EMBL" id="DWXX01000142">
    <property type="protein sequence ID" value="HJB59554.1"/>
    <property type="molecule type" value="Genomic_DNA"/>
</dbReference>
<dbReference type="InterPro" id="IPR050515">
    <property type="entry name" value="Beta-lactam/transpept"/>
</dbReference>
<dbReference type="GO" id="GO:0008658">
    <property type="term" value="F:penicillin binding"/>
    <property type="evidence" value="ECO:0007669"/>
    <property type="project" value="InterPro"/>
</dbReference>